<evidence type="ECO:0000256" key="8">
    <source>
        <dbReference type="ARBA" id="ARBA00022801"/>
    </source>
</evidence>
<gene>
    <name evidence="15" type="primary">pbpC</name>
    <name evidence="15" type="ORF">ABDB84_01660</name>
</gene>
<comment type="similarity">
    <text evidence="2">In the C-terminal section; belongs to the transpeptidase family.</text>
</comment>
<evidence type="ECO:0000256" key="7">
    <source>
        <dbReference type="ARBA" id="ARBA00022679"/>
    </source>
</evidence>
<keyword evidence="6" id="KW-0328">Glycosyltransferase</keyword>
<dbReference type="EMBL" id="JBDIVE010000001">
    <property type="protein sequence ID" value="MEN3067163.1"/>
    <property type="molecule type" value="Genomic_DNA"/>
</dbReference>
<evidence type="ECO:0000259" key="12">
    <source>
        <dbReference type="Pfam" id="PF00905"/>
    </source>
</evidence>
<dbReference type="InterPro" id="IPR011815">
    <property type="entry name" value="PBP_1c"/>
</dbReference>
<evidence type="ECO:0000256" key="1">
    <source>
        <dbReference type="ARBA" id="ARBA00004752"/>
    </source>
</evidence>
<evidence type="ECO:0000256" key="5">
    <source>
        <dbReference type="ARBA" id="ARBA00022670"/>
    </source>
</evidence>
<keyword evidence="5" id="KW-0645">Protease</keyword>
<dbReference type="Gene3D" id="3.40.710.10">
    <property type="entry name" value="DD-peptidase/beta-lactamase superfamily"/>
    <property type="match status" value="1"/>
</dbReference>
<dbReference type="RefSeq" id="WP_345917931.1">
    <property type="nucleotide sequence ID" value="NZ_JBDIVE010000001.1"/>
</dbReference>
<feature type="domain" description="Penicillin-binding C-terminal" evidence="14">
    <location>
        <begin position="625"/>
        <end position="704"/>
    </location>
</feature>
<dbReference type="Proteomes" id="UP001410394">
    <property type="component" value="Unassembled WGS sequence"/>
</dbReference>
<evidence type="ECO:0000313" key="15">
    <source>
        <dbReference type="EMBL" id="MEN3067163.1"/>
    </source>
</evidence>
<evidence type="ECO:0000259" key="13">
    <source>
        <dbReference type="Pfam" id="PF00912"/>
    </source>
</evidence>
<dbReference type="InterPro" id="IPR036950">
    <property type="entry name" value="PBP_transglycosylase"/>
</dbReference>
<dbReference type="NCBIfam" id="TIGR02073">
    <property type="entry name" value="PBP_1c"/>
    <property type="match status" value="1"/>
</dbReference>
<feature type="domain" description="Penicillin-binding protein transpeptidase" evidence="12">
    <location>
        <begin position="303"/>
        <end position="539"/>
    </location>
</feature>
<keyword evidence="16" id="KW-1185">Reference proteome</keyword>
<dbReference type="Pfam" id="PF06832">
    <property type="entry name" value="BiPBP_C"/>
    <property type="match status" value="1"/>
</dbReference>
<keyword evidence="7" id="KW-0808">Transferase</keyword>
<comment type="pathway">
    <text evidence="1">Cell wall biogenesis; peptidoglycan biosynthesis.</text>
</comment>
<evidence type="ECO:0000256" key="10">
    <source>
        <dbReference type="ARBA" id="ARBA00044770"/>
    </source>
</evidence>
<evidence type="ECO:0000256" key="3">
    <source>
        <dbReference type="ARBA" id="ARBA00007739"/>
    </source>
</evidence>
<dbReference type="PANTHER" id="PTHR32282">
    <property type="entry name" value="BINDING PROTEIN TRANSPEPTIDASE, PUTATIVE-RELATED"/>
    <property type="match status" value="1"/>
</dbReference>
<evidence type="ECO:0000256" key="2">
    <source>
        <dbReference type="ARBA" id="ARBA00007090"/>
    </source>
</evidence>
<dbReference type="Pfam" id="PF00912">
    <property type="entry name" value="Transgly"/>
    <property type="match status" value="1"/>
</dbReference>
<dbReference type="EC" id="2.4.99.28" evidence="10"/>
<evidence type="ECO:0000256" key="11">
    <source>
        <dbReference type="ARBA" id="ARBA00049902"/>
    </source>
</evidence>
<evidence type="ECO:0000256" key="6">
    <source>
        <dbReference type="ARBA" id="ARBA00022676"/>
    </source>
</evidence>
<name>A0ABU9YU63_9RHOO</name>
<keyword evidence="9" id="KW-0511">Multifunctional enzyme</keyword>
<evidence type="ECO:0000259" key="14">
    <source>
        <dbReference type="Pfam" id="PF06832"/>
    </source>
</evidence>
<dbReference type="InterPro" id="IPR012338">
    <property type="entry name" value="Beta-lactam/transpept-like"/>
</dbReference>
<evidence type="ECO:0000256" key="9">
    <source>
        <dbReference type="ARBA" id="ARBA00023268"/>
    </source>
</evidence>
<dbReference type="PANTHER" id="PTHR32282:SF15">
    <property type="entry name" value="PENICILLIN-BINDING PROTEIN 1C"/>
    <property type="match status" value="1"/>
</dbReference>
<feature type="domain" description="Glycosyl transferase family 51" evidence="13">
    <location>
        <begin position="66"/>
        <end position="221"/>
    </location>
</feature>
<dbReference type="Gene3D" id="1.10.3810.10">
    <property type="entry name" value="Biosynthetic peptidoglycan transglycosylase-like"/>
    <property type="match status" value="1"/>
</dbReference>
<dbReference type="InterPro" id="IPR009647">
    <property type="entry name" value="PBP_C"/>
</dbReference>
<protein>
    <recommendedName>
        <fullName evidence="10">peptidoglycan glycosyltransferase</fullName>
        <ecNumber evidence="10">2.4.99.28</ecNumber>
    </recommendedName>
</protein>
<dbReference type="InterPro" id="IPR001460">
    <property type="entry name" value="PCN-bd_Tpept"/>
</dbReference>
<evidence type="ECO:0000256" key="4">
    <source>
        <dbReference type="ARBA" id="ARBA00022645"/>
    </source>
</evidence>
<dbReference type="InterPro" id="IPR050396">
    <property type="entry name" value="Glycosyltr_51/Transpeptidase"/>
</dbReference>
<dbReference type="InterPro" id="IPR023346">
    <property type="entry name" value="Lysozyme-like_dom_sf"/>
</dbReference>
<dbReference type="SUPFAM" id="SSF53955">
    <property type="entry name" value="Lysozyme-like"/>
    <property type="match status" value="1"/>
</dbReference>
<comment type="similarity">
    <text evidence="3">In the N-terminal section; belongs to the glycosyltransferase 51 family.</text>
</comment>
<comment type="catalytic activity">
    <reaction evidence="11">
        <text>[GlcNAc-(1-&gt;4)-Mur2Ac(oyl-L-Ala-gamma-D-Glu-L-Lys-D-Ala-D-Ala)](n)-di-trans,octa-cis-undecaprenyl diphosphate + beta-D-GlcNAc-(1-&gt;4)-Mur2Ac(oyl-L-Ala-gamma-D-Glu-L-Lys-D-Ala-D-Ala)-di-trans,octa-cis-undecaprenyl diphosphate = [GlcNAc-(1-&gt;4)-Mur2Ac(oyl-L-Ala-gamma-D-Glu-L-Lys-D-Ala-D-Ala)](n+1)-di-trans,octa-cis-undecaprenyl diphosphate + di-trans,octa-cis-undecaprenyl diphosphate + H(+)</text>
        <dbReference type="Rhea" id="RHEA:23708"/>
        <dbReference type="Rhea" id="RHEA-COMP:9602"/>
        <dbReference type="Rhea" id="RHEA-COMP:9603"/>
        <dbReference type="ChEBI" id="CHEBI:15378"/>
        <dbReference type="ChEBI" id="CHEBI:58405"/>
        <dbReference type="ChEBI" id="CHEBI:60033"/>
        <dbReference type="ChEBI" id="CHEBI:78435"/>
        <dbReference type="EC" id="2.4.99.28"/>
    </reaction>
</comment>
<comment type="caution">
    <text evidence="15">The sequence shown here is derived from an EMBL/GenBank/DDBJ whole genome shotgun (WGS) entry which is preliminary data.</text>
</comment>
<keyword evidence="4" id="KW-0121">Carboxypeptidase</keyword>
<reference evidence="15 16" key="1">
    <citation type="journal article" date="2018" name="Int. J. Syst. Evol. Microbiol.">
        <title>Uliginosibacterium sediminicola sp. nov., isolated from freshwater sediment.</title>
        <authorList>
            <person name="Hwang W.M."/>
            <person name="Kim S.M."/>
            <person name="Kang K."/>
            <person name="Ahn T.Y."/>
        </authorList>
    </citation>
    <scope>NUCLEOTIDE SEQUENCE [LARGE SCALE GENOMIC DNA]</scope>
    <source>
        <strain evidence="15 16">M1-21</strain>
    </source>
</reference>
<keyword evidence="8" id="KW-0378">Hydrolase</keyword>
<dbReference type="Pfam" id="PF00905">
    <property type="entry name" value="Transpeptidase"/>
    <property type="match status" value="1"/>
</dbReference>
<dbReference type="SUPFAM" id="SSF56601">
    <property type="entry name" value="beta-lactamase/transpeptidase-like"/>
    <property type="match status" value="1"/>
</dbReference>
<accession>A0ABU9YU63</accession>
<sequence>MWRPSRTLTRRVLPGIALGGLLLLALRVLTAPVPDFAQVRADTPSSEATLRDRHGAVIERLRLDRTRRMLDWVPLDAISPQLLRAVVASEDRRFWWHPGIDPIGIGSALIDNLHRQRPRGASTISMQLAGLLAEPPLPRNWRGKLQQMRMALALELRWSKREILEAWLNRLPFRGELVGIDAAARGLLAKGPDGLDAADAAVLAALIRAPSANRATLARRACASLRALQADAACAQSDYLALGLPARPYPLPGVDDAPHLARRLLRKSGEVLQTSVDGALQRFASESLRTHLAELAERNVEDGAVIVLDNRSGEVLAYVGSSGELSGAAAVDGVAAQRQPGSTLKPLLYGLAIDRDLLSASSVLDDSPLALNTPSGLYIPQDYDRDFRGAVSLRTALGASLNVPAVRALSLLGVPRFLSGLREFGLVSMQRDADHYGFGLALGAAETNLLELANAYRALANGGRWSAPRFTPAAADTQPAQRQVLGAAASFIIADILADPVARAPTFGFSSPLSTHGWAAVKTGTSKGMRDNWAIGFTDRYTVGVWVGNFSGAAMWDVSGITGAAPVWRDIVEHLHAGQASRAPRPPAGVQQRQVIFQPAIEATRQEWFSAAQAGVGPLQVRLLDEARAQLIMPPDAATIAPDPDIPQARQSLLLQASGAGKLCLFLDNKAVAPCGTLQQMQALPAPGRHQLELRDRHGHVLDVHRFEVRALQTAAAATR</sequence>
<organism evidence="15 16">
    <name type="scientific">Uliginosibacterium sediminicola</name>
    <dbReference type="NCBI Taxonomy" id="2024550"/>
    <lineage>
        <taxon>Bacteria</taxon>
        <taxon>Pseudomonadati</taxon>
        <taxon>Pseudomonadota</taxon>
        <taxon>Betaproteobacteria</taxon>
        <taxon>Rhodocyclales</taxon>
        <taxon>Zoogloeaceae</taxon>
        <taxon>Uliginosibacterium</taxon>
    </lineage>
</organism>
<proteinExistence type="inferred from homology"/>
<dbReference type="InterPro" id="IPR001264">
    <property type="entry name" value="Glyco_trans_51"/>
</dbReference>
<evidence type="ECO:0000313" key="16">
    <source>
        <dbReference type="Proteomes" id="UP001410394"/>
    </source>
</evidence>